<name>G4TP67_SERID</name>
<organism evidence="4 5">
    <name type="scientific">Serendipita indica (strain DSM 11827)</name>
    <name type="common">Root endophyte fungus</name>
    <name type="synonym">Piriformospora indica</name>
    <dbReference type="NCBI Taxonomy" id="1109443"/>
    <lineage>
        <taxon>Eukaryota</taxon>
        <taxon>Fungi</taxon>
        <taxon>Dikarya</taxon>
        <taxon>Basidiomycota</taxon>
        <taxon>Agaricomycotina</taxon>
        <taxon>Agaricomycetes</taxon>
        <taxon>Sebacinales</taxon>
        <taxon>Serendipitaceae</taxon>
        <taxon>Serendipita</taxon>
    </lineage>
</organism>
<feature type="region of interest" description="Disordered" evidence="1">
    <location>
        <begin position="313"/>
        <end position="335"/>
    </location>
</feature>
<proteinExistence type="predicted"/>
<evidence type="ECO:0000313" key="5">
    <source>
        <dbReference type="Proteomes" id="UP000007148"/>
    </source>
</evidence>
<feature type="compositionally biased region" description="Basic and acidic residues" evidence="1">
    <location>
        <begin position="381"/>
        <end position="391"/>
    </location>
</feature>
<feature type="region of interest" description="Disordered" evidence="1">
    <location>
        <begin position="368"/>
        <end position="405"/>
    </location>
</feature>
<feature type="transmembrane region" description="Helical" evidence="2">
    <location>
        <begin position="174"/>
        <end position="196"/>
    </location>
</feature>
<evidence type="ECO:0000313" key="4">
    <source>
        <dbReference type="EMBL" id="CCA73103.1"/>
    </source>
</evidence>
<protein>
    <recommendedName>
        <fullName evidence="3">DUF6533 domain-containing protein</fullName>
    </recommendedName>
</protein>
<feature type="domain" description="DUF6533" evidence="3">
    <location>
        <begin position="27"/>
        <end position="68"/>
    </location>
</feature>
<keyword evidence="2" id="KW-1133">Transmembrane helix</keyword>
<accession>G4TP67</accession>
<keyword evidence="5" id="KW-1185">Reference proteome</keyword>
<reference evidence="4 5" key="1">
    <citation type="journal article" date="2011" name="PLoS Pathog.">
        <title>Endophytic Life Strategies Decoded by Genome and Transcriptome Analyses of the Mutualistic Root Symbiont Piriformospora indica.</title>
        <authorList>
            <person name="Zuccaro A."/>
            <person name="Lahrmann U."/>
            <person name="Guldener U."/>
            <person name="Langen G."/>
            <person name="Pfiffi S."/>
            <person name="Biedenkopf D."/>
            <person name="Wong P."/>
            <person name="Samans B."/>
            <person name="Grimm C."/>
            <person name="Basiewicz M."/>
            <person name="Murat C."/>
            <person name="Martin F."/>
            <person name="Kogel K.H."/>
        </authorList>
    </citation>
    <scope>NUCLEOTIDE SEQUENCE [LARGE SCALE GENOMIC DNA]</scope>
    <source>
        <strain evidence="4 5">DSM 11827</strain>
    </source>
</reference>
<sequence length="405" mass="44536">MSQTSLLDPQEVLHALNDLYVSKLLAGAAATLSIYDWVLVFADEYATIYQSRWTLPKILFVFIRVVTPPGLVFGAFQLSDLRPALSASASSCRAWAVINTFGMLSSLVAANGLLALRLTALYGRKRKMVWFINTFFIASYAATFGLLIAALATYHSSIFYSDLLGVCASLGKSATMPAIFYAPSLFELFVFVMTAYRAYQDAKVLAGPSSAPFLIVLYRDGFLSFCVMFALRIWNIWIYLTQPLSSFNLGTPLMWAINTVLTTRVYMNLVYLSRKPVVTNSTQKEFVSPTTHTNGAGIAMKVHTFTEVRVQEDDYTAPTGRGPTNGDNRLSRGGAVTFEIPPSSQGQYAFDGGFNGYGAQKERSVAFTPYKASRIDPSMLHAREGDKKSPTDSEQSLSNPTKSPV</sequence>
<dbReference type="HOGENOM" id="CLU_035509_1_3_1"/>
<feature type="transmembrane region" description="Helical" evidence="2">
    <location>
        <begin position="20"/>
        <end position="42"/>
    </location>
</feature>
<dbReference type="InterPro" id="IPR045340">
    <property type="entry name" value="DUF6533"/>
</dbReference>
<dbReference type="EMBL" id="CAFZ01000202">
    <property type="protein sequence ID" value="CCA73103.1"/>
    <property type="molecule type" value="Genomic_DNA"/>
</dbReference>
<dbReference type="AlphaFoldDB" id="G4TP67"/>
<feature type="transmembrane region" description="Helical" evidence="2">
    <location>
        <begin position="54"/>
        <end position="76"/>
    </location>
</feature>
<feature type="transmembrane region" description="Helical" evidence="2">
    <location>
        <begin position="128"/>
        <end position="154"/>
    </location>
</feature>
<dbReference type="OrthoDB" id="3251775at2759"/>
<feature type="transmembrane region" description="Helical" evidence="2">
    <location>
        <begin position="252"/>
        <end position="272"/>
    </location>
</feature>
<feature type="transmembrane region" description="Helical" evidence="2">
    <location>
        <begin position="96"/>
        <end position="116"/>
    </location>
</feature>
<evidence type="ECO:0000256" key="2">
    <source>
        <dbReference type="SAM" id="Phobius"/>
    </source>
</evidence>
<keyword evidence="2" id="KW-0472">Membrane</keyword>
<feature type="transmembrane region" description="Helical" evidence="2">
    <location>
        <begin position="217"/>
        <end position="240"/>
    </location>
</feature>
<dbReference type="Pfam" id="PF20151">
    <property type="entry name" value="DUF6533"/>
    <property type="match status" value="1"/>
</dbReference>
<dbReference type="Proteomes" id="UP000007148">
    <property type="component" value="Unassembled WGS sequence"/>
</dbReference>
<comment type="caution">
    <text evidence="4">The sequence shown here is derived from an EMBL/GenBank/DDBJ whole genome shotgun (WGS) entry which is preliminary data.</text>
</comment>
<gene>
    <name evidence="4" type="ORF">PIIN_07057</name>
</gene>
<feature type="compositionally biased region" description="Polar residues" evidence="1">
    <location>
        <begin position="392"/>
        <end position="405"/>
    </location>
</feature>
<keyword evidence="2" id="KW-0812">Transmembrane</keyword>
<evidence type="ECO:0000259" key="3">
    <source>
        <dbReference type="Pfam" id="PF20151"/>
    </source>
</evidence>
<dbReference type="InParanoid" id="G4TP67"/>
<evidence type="ECO:0000256" key="1">
    <source>
        <dbReference type="SAM" id="MobiDB-lite"/>
    </source>
</evidence>